<proteinExistence type="predicted"/>
<organism evidence="4">
    <name type="scientific">Perkinsus marinus (strain ATCC 50983 / TXsc)</name>
    <dbReference type="NCBI Taxonomy" id="423536"/>
    <lineage>
        <taxon>Eukaryota</taxon>
        <taxon>Sar</taxon>
        <taxon>Alveolata</taxon>
        <taxon>Perkinsozoa</taxon>
        <taxon>Perkinsea</taxon>
        <taxon>Perkinsida</taxon>
        <taxon>Perkinsidae</taxon>
        <taxon>Perkinsus</taxon>
    </lineage>
</organism>
<gene>
    <name evidence="3" type="ORF">Pmar_PMAR025341</name>
</gene>
<dbReference type="SUPFAM" id="SSF52087">
    <property type="entry name" value="CRAL/TRIO domain"/>
    <property type="match status" value="1"/>
</dbReference>
<dbReference type="RefSeq" id="XP_002780913.1">
    <property type="nucleotide sequence ID" value="XM_002780867.1"/>
</dbReference>
<feature type="transmembrane region" description="Helical" evidence="1">
    <location>
        <begin position="151"/>
        <end position="172"/>
    </location>
</feature>
<dbReference type="Proteomes" id="UP000007800">
    <property type="component" value="Unassembled WGS sequence"/>
</dbReference>
<evidence type="ECO:0000259" key="2">
    <source>
        <dbReference type="PROSITE" id="PS50191"/>
    </source>
</evidence>
<name>C5KS17_PERM5</name>
<keyword evidence="1" id="KW-0472">Membrane</keyword>
<protein>
    <recommendedName>
        <fullName evidence="2">CRAL-TRIO domain-containing protein</fullName>
    </recommendedName>
</protein>
<dbReference type="GeneID" id="9058743"/>
<accession>C5KS17</accession>
<keyword evidence="1" id="KW-1133">Transmembrane helix</keyword>
<keyword evidence="4" id="KW-1185">Reference proteome</keyword>
<evidence type="ECO:0000256" key="1">
    <source>
        <dbReference type="SAM" id="Phobius"/>
    </source>
</evidence>
<keyword evidence="1" id="KW-0812">Transmembrane</keyword>
<dbReference type="InterPro" id="IPR001251">
    <property type="entry name" value="CRAL-TRIO_dom"/>
</dbReference>
<dbReference type="OrthoDB" id="75724at2759"/>
<feature type="transmembrane region" description="Helical" evidence="1">
    <location>
        <begin position="96"/>
        <end position="118"/>
    </location>
</feature>
<feature type="transmembrane region" description="Helical" evidence="1">
    <location>
        <begin position="40"/>
        <end position="60"/>
    </location>
</feature>
<dbReference type="CDD" id="cd00170">
    <property type="entry name" value="SEC14"/>
    <property type="match status" value="1"/>
</dbReference>
<dbReference type="InParanoid" id="C5KS17"/>
<dbReference type="EMBL" id="GG675955">
    <property type="protein sequence ID" value="EER12708.1"/>
    <property type="molecule type" value="Genomic_DNA"/>
</dbReference>
<dbReference type="Gene3D" id="3.40.525.10">
    <property type="entry name" value="CRAL-TRIO lipid binding domain"/>
    <property type="match status" value="1"/>
</dbReference>
<dbReference type="AlphaFoldDB" id="C5KS17"/>
<evidence type="ECO:0000313" key="3">
    <source>
        <dbReference type="EMBL" id="EER12708.1"/>
    </source>
</evidence>
<reference evidence="3 4" key="1">
    <citation type="submission" date="2008-07" db="EMBL/GenBank/DDBJ databases">
        <authorList>
            <person name="El-Sayed N."/>
            <person name="Caler E."/>
            <person name="Inman J."/>
            <person name="Amedeo P."/>
            <person name="Hass B."/>
            <person name="Wortman J."/>
        </authorList>
    </citation>
    <scope>NUCLEOTIDE SEQUENCE [LARGE SCALE GENOMIC DNA]</scope>
    <source>
        <strain evidence="4">ATCC 50983 / TXsc</strain>
    </source>
</reference>
<evidence type="ECO:0000313" key="4">
    <source>
        <dbReference type="Proteomes" id="UP000007800"/>
    </source>
</evidence>
<feature type="transmembrane region" description="Helical" evidence="1">
    <location>
        <begin position="72"/>
        <end position="89"/>
    </location>
</feature>
<sequence>MYFPNEGLSSAGYRAEALPPAATHAEFQRNMDINRLTNSIRTYSFIWLVVGMVGIFDSVVSMITDGKAQEMYLLRSIVICCASFVLLAWEMRESRVATVTACILYLSYAPLLLLEFVADLSCSGKSVESSTVLYSCQPFLEYDGYTLVYKVHTLVLCAFAMYMGWLLCNYLNKTRGIKRQERESSTLRAARAKWRATSDAMIAAAASSKRGSPVGTPLRGRVDSMQSFYTVSTGSDLNEPLLERMENGEMMPSIEIPMLCKDDDELTQDELLCIRELRERLKNLDLTSRYVTHDWLKLAWSRNLDVDKAEALARRHEDLLRKLPIREIPESDIQRNFSAGFSVKAGRDLDGRPMGWVRMRFMAPAAIPILCGVKSTWMALDAALADPASVRLGVCLVYDFAGIGMKNITLNVGDIKKGALAVGLGHISHISRVMFVDAPFIFRAAWAAVSPLLPSSLTNVVTFVNTTHDGDVEWCAGVCDPSELPAYLGGEVDGDYYPWLTTRLVGSHLAYREYWPTSSGPEDISSASTSGSASTSFGHQPLDDTALPALVNYESRF</sequence>
<dbReference type="Pfam" id="PF00650">
    <property type="entry name" value="CRAL_TRIO"/>
    <property type="match status" value="1"/>
</dbReference>
<feature type="domain" description="CRAL-TRIO" evidence="2">
    <location>
        <begin position="329"/>
        <end position="496"/>
    </location>
</feature>
<dbReference type="PROSITE" id="PS50191">
    <property type="entry name" value="CRAL_TRIO"/>
    <property type="match status" value="1"/>
</dbReference>
<dbReference type="InterPro" id="IPR036865">
    <property type="entry name" value="CRAL-TRIO_dom_sf"/>
</dbReference>